<name>A0A0A9GBM9_ARUDO</name>
<sequence length="35" mass="3908">MPPHPPPTDSDLFRFTSVAKSILWCSVAARHSREA</sequence>
<evidence type="ECO:0000313" key="1">
    <source>
        <dbReference type="EMBL" id="JAE19951.1"/>
    </source>
</evidence>
<accession>A0A0A9GBM9</accession>
<reference evidence="1" key="1">
    <citation type="submission" date="2014-09" db="EMBL/GenBank/DDBJ databases">
        <authorList>
            <person name="Magalhaes I.L.F."/>
            <person name="Oliveira U."/>
            <person name="Santos F.R."/>
            <person name="Vidigal T.H.D.A."/>
            <person name="Brescovit A.D."/>
            <person name="Santos A.J."/>
        </authorList>
    </citation>
    <scope>NUCLEOTIDE SEQUENCE</scope>
    <source>
        <tissue evidence="1">Shoot tissue taken approximately 20 cm above the soil surface</tissue>
    </source>
</reference>
<reference evidence="1" key="2">
    <citation type="journal article" date="2015" name="Data Brief">
        <title>Shoot transcriptome of the giant reed, Arundo donax.</title>
        <authorList>
            <person name="Barrero R.A."/>
            <person name="Guerrero F.D."/>
            <person name="Moolhuijzen P."/>
            <person name="Goolsby J.A."/>
            <person name="Tidwell J."/>
            <person name="Bellgard S.E."/>
            <person name="Bellgard M.I."/>
        </authorList>
    </citation>
    <scope>NUCLEOTIDE SEQUENCE</scope>
    <source>
        <tissue evidence="1">Shoot tissue taken approximately 20 cm above the soil surface</tissue>
    </source>
</reference>
<organism evidence="1">
    <name type="scientific">Arundo donax</name>
    <name type="common">Giant reed</name>
    <name type="synonym">Donax arundinaceus</name>
    <dbReference type="NCBI Taxonomy" id="35708"/>
    <lineage>
        <taxon>Eukaryota</taxon>
        <taxon>Viridiplantae</taxon>
        <taxon>Streptophyta</taxon>
        <taxon>Embryophyta</taxon>
        <taxon>Tracheophyta</taxon>
        <taxon>Spermatophyta</taxon>
        <taxon>Magnoliopsida</taxon>
        <taxon>Liliopsida</taxon>
        <taxon>Poales</taxon>
        <taxon>Poaceae</taxon>
        <taxon>PACMAD clade</taxon>
        <taxon>Arundinoideae</taxon>
        <taxon>Arundineae</taxon>
        <taxon>Arundo</taxon>
    </lineage>
</organism>
<dbReference type="EMBL" id="GBRH01177945">
    <property type="protein sequence ID" value="JAE19951.1"/>
    <property type="molecule type" value="Transcribed_RNA"/>
</dbReference>
<protein>
    <submittedName>
        <fullName evidence="1">Uncharacterized protein</fullName>
    </submittedName>
</protein>
<dbReference type="AlphaFoldDB" id="A0A0A9GBM9"/>
<proteinExistence type="predicted"/>